<sequence length="266" mass="30131">MMNQRYKCKSLVWAGASVPIVYSQIEEEQSDNYGIIRISLLGDVVVRNKIEFFALLSIVLPCFTAEASCLEDARNFSIAMCDKILKSEFASSDNNSAYLREKNINQSIKELLGEKYLSDDGKVFSNYQSIVKFEVSTPDIDISSCRQRIFSRISDFQCKKKAVISTCARPEFGLNRWDREEVVSGNSGWRGGGHSQSEWCNDLAAQFMRQHGIGTEHVVSQLTTGENRRKKTFGHVDYSYSCSVKIKWDPIYNTKTDLLCGFSAIE</sequence>
<evidence type="ECO:0000313" key="1">
    <source>
        <dbReference type="EMBL" id="AIQ93172.1"/>
    </source>
</evidence>
<evidence type="ECO:0000313" key="2">
    <source>
        <dbReference type="Proteomes" id="UP000029492"/>
    </source>
</evidence>
<accession>A0A089P0H9</accession>
<dbReference type="AlphaFoldDB" id="A0A089P0H9"/>
<gene>
    <name evidence="1" type="ORF">MOC_5417</name>
</gene>
<keyword evidence="2" id="KW-1185">Reference proteome</keyword>
<dbReference type="KEGG" id="mor:MOC_5417"/>
<name>A0A089P0H9_9HYPH</name>
<proteinExistence type="predicted"/>
<reference evidence="1 2" key="1">
    <citation type="journal article" date="2014" name="PLoS ONE">
        <title>Genome Information of Methylobacterium oryzae, a Plant-Probiotic Methylotroph in the Phyllosphere.</title>
        <authorList>
            <person name="Kwak M.J."/>
            <person name="Jeong H."/>
            <person name="Madhaiyan M."/>
            <person name="Lee Y."/>
            <person name="Sa T.M."/>
            <person name="Oh T.K."/>
            <person name="Kim J.F."/>
        </authorList>
    </citation>
    <scope>NUCLEOTIDE SEQUENCE [LARGE SCALE GENOMIC DNA]</scope>
    <source>
        <strain evidence="1 2">CBMB20</strain>
    </source>
</reference>
<dbReference type="Proteomes" id="UP000029492">
    <property type="component" value="Chromosome"/>
</dbReference>
<protein>
    <submittedName>
        <fullName evidence="1">Protein of unassigned function</fullName>
    </submittedName>
</protein>
<dbReference type="HOGENOM" id="CLU_1045132_0_0_5"/>
<organism evidence="1 2">
    <name type="scientific">Methylobacterium oryzae CBMB20</name>
    <dbReference type="NCBI Taxonomy" id="693986"/>
    <lineage>
        <taxon>Bacteria</taxon>
        <taxon>Pseudomonadati</taxon>
        <taxon>Pseudomonadota</taxon>
        <taxon>Alphaproteobacteria</taxon>
        <taxon>Hyphomicrobiales</taxon>
        <taxon>Methylobacteriaceae</taxon>
        <taxon>Methylobacterium</taxon>
    </lineage>
</organism>
<dbReference type="EMBL" id="CP003811">
    <property type="protein sequence ID" value="AIQ93172.1"/>
    <property type="molecule type" value="Genomic_DNA"/>
</dbReference>